<accession>A0A0J1IJ06</accession>
<dbReference type="Proteomes" id="UP000036356">
    <property type="component" value="Unassembled WGS sequence"/>
</dbReference>
<comment type="caution">
    <text evidence="2">The sequence shown here is derived from an EMBL/GenBank/DDBJ whole genome shotgun (WGS) entry which is preliminary data.</text>
</comment>
<keyword evidence="3" id="KW-1185">Reference proteome</keyword>
<dbReference type="PROSITE" id="PS51257">
    <property type="entry name" value="PROKAR_LIPOPROTEIN"/>
    <property type="match status" value="1"/>
</dbReference>
<name>A0A0J1IJ06_9FIRM</name>
<dbReference type="InterPro" id="IPR013320">
    <property type="entry name" value="ConA-like_dom_sf"/>
</dbReference>
<dbReference type="CDD" id="cd13426">
    <property type="entry name" value="Peptidase_G1"/>
    <property type="match status" value="1"/>
</dbReference>
<dbReference type="Pfam" id="PF01828">
    <property type="entry name" value="Peptidase_A4"/>
    <property type="match status" value="1"/>
</dbReference>
<feature type="chain" id="PRO_5039088930" evidence="1">
    <location>
        <begin position="26"/>
        <end position="331"/>
    </location>
</feature>
<protein>
    <submittedName>
        <fullName evidence="2">Peptidase A4 family protein</fullName>
    </submittedName>
</protein>
<feature type="signal peptide" evidence="1">
    <location>
        <begin position="1"/>
        <end position="25"/>
    </location>
</feature>
<dbReference type="InterPro" id="IPR038656">
    <property type="entry name" value="Peptidase_G1_sf"/>
</dbReference>
<gene>
    <name evidence="2" type="ORF">DEAC_c33750</name>
</gene>
<evidence type="ECO:0000313" key="2">
    <source>
        <dbReference type="EMBL" id="KLU64731.1"/>
    </source>
</evidence>
<dbReference type="GO" id="GO:0006508">
    <property type="term" value="P:proteolysis"/>
    <property type="evidence" value="ECO:0007669"/>
    <property type="project" value="InterPro"/>
</dbReference>
<dbReference type="STRING" id="476652.DEAC_c33750"/>
<dbReference type="PANTHER" id="PTHR37536">
    <property type="entry name" value="PUTATIVE (AFU_ORTHOLOGUE AFUA_3G02970)-RELATED"/>
    <property type="match status" value="1"/>
</dbReference>
<dbReference type="InterPro" id="IPR000250">
    <property type="entry name" value="Peptidase_G1"/>
</dbReference>
<dbReference type="GO" id="GO:0070007">
    <property type="term" value="F:glutamic-type endopeptidase activity"/>
    <property type="evidence" value="ECO:0007669"/>
    <property type="project" value="InterPro"/>
</dbReference>
<evidence type="ECO:0000313" key="3">
    <source>
        <dbReference type="Proteomes" id="UP000036356"/>
    </source>
</evidence>
<dbReference type="PANTHER" id="PTHR37536:SF1">
    <property type="entry name" value="ASPERGILLOPEPSIN, PUTAITVE (AFU_ORTHOLOGUE AFUA_7G01200)"/>
    <property type="match status" value="1"/>
</dbReference>
<dbReference type="Gene3D" id="2.60.120.700">
    <property type="entry name" value="Peptidase G1"/>
    <property type="match status" value="1"/>
</dbReference>
<dbReference type="SUPFAM" id="SSF49899">
    <property type="entry name" value="Concanavalin A-like lectins/glucanases"/>
    <property type="match status" value="1"/>
</dbReference>
<dbReference type="AlphaFoldDB" id="A0A0J1IJ06"/>
<dbReference type="EMBL" id="LDZY01000012">
    <property type="protein sequence ID" value="KLU64731.1"/>
    <property type="molecule type" value="Genomic_DNA"/>
</dbReference>
<proteinExistence type="predicted"/>
<dbReference type="PATRIC" id="fig|476652.3.peg.3562"/>
<sequence>MKIKSIKIKSQILALAVMVGLGACSLTNGVPIPTATNQKLASAFEMSRNFQHKRMPMPYFQEPQSDNITTTLPENTQGSENWAGYINTPNTGESYKSVSGSWTVPSISANQPDAVAAQWIGLGGVSSSDLLQMGTIEEIENGQPVAKVFWEELPSTAQNIMTVPIGATISASIAPSTDSSSTWTLTFTINGNTPSQTIPPVTLSSDYAQEIGTSAEWISEDPSNQNGQLYPLANMGSVTYHSAMVNGQSLKSIGNVQPVALVSQNGNVLIAPSELGSDGESFSTNVVNSATSTGTGQGYRRNRSQRFPSSWIHISITQGSQDDGFVWTWEF</sequence>
<evidence type="ECO:0000256" key="1">
    <source>
        <dbReference type="SAM" id="SignalP"/>
    </source>
</evidence>
<organism evidence="2 3">
    <name type="scientific">Desulfosporosinus acididurans</name>
    <dbReference type="NCBI Taxonomy" id="476652"/>
    <lineage>
        <taxon>Bacteria</taxon>
        <taxon>Bacillati</taxon>
        <taxon>Bacillota</taxon>
        <taxon>Clostridia</taxon>
        <taxon>Eubacteriales</taxon>
        <taxon>Desulfitobacteriaceae</taxon>
        <taxon>Desulfosporosinus</taxon>
    </lineage>
</organism>
<reference evidence="2 3" key="1">
    <citation type="submission" date="2015-06" db="EMBL/GenBank/DDBJ databases">
        <title>Draft genome of the moderately acidophilic sulfate reducer Candidatus Desulfosporosinus acididurans strain M1.</title>
        <authorList>
            <person name="Poehlein A."/>
            <person name="Petzsch P."/>
            <person name="Johnson B.D."/>
            <person name="Schloemann M."/>
            <person name="Daniel R."/>
            <person name="Muehling M."/>
        </authorList>
    </citation>
    <scope>NUCLEOTIDE SEQUENCE [LARGE SCALE GENOMIC DNA]</scope>
    <source>
        <strain evidence="2 3">M1</strain>
    </source>
</reference>
<dbReference type="RefSeq" id="WP_047811174.1">
    <property type="nucleotide sequence ID" value="NZ_LDZY01000012.1"/>
</dbReference>
<keyword evidence="1" id="KW-0732">Signal</keyword>